<sequence>MKTLLPEINSADKRFHAGNPATGEQGTRVTDTWLNDVQDRVRDVQAEAHYVLGKAGFTPKAETQTQLYQAIVKIIDDNRKTASLTQKGEVRLTSDTGLDSEDLGLTAKAGKVLAQGIAALRLALNNYIPLKSRSSSVTSNDENGVATPKAVKTAYDKAVNAEKAADDANNNANGRVPKTGDTTINGTLRAKNTSGGWSAYQFETSQGYWQLEVHPNSHEAANRRFNMMFNPNIGNRVYLSFPALGNDGEVVAYQSWAVNKAGDTMTGILRTVGIASTHFGQGGYSSQYTSGAPFMVEATGSKDKDTYHPFIKGLVRSRGRYGAGFSFGYTTKQGSGDGFGRGIINLIEDNGTSKNWGFEHNGDFYSAGDVRTSSGKSLNTATQLSDFIYQKIGNFEVRKYPDGTMIQTNTVNFRGGYSHGMVYSFNWAVSFVAAPMVFGNGKAVENYNFVDRFQMDIKTKSNGSTYYYYLYDPGGEQGDWDMQFLAIGRWKR</sequence>
<dbReference type="Pfam" id="PF03406">
    <property type="entry name" value="Phage_fiber_2"/>
    <property type="match status" value="1"/>
</dbReference>
<evidence type="ECO:0008006" key="3">
    <source>
        <dbReference type="Google" id="ProtNLM"/>
    </source>
</evidence>
<proteinExistence type="predicted"/>
<protein>
    <recommendedName>
        <fullName evidence="3">Tail fiber protein</fullName>
    </recommendedName>
</protein>
<dbReference type="GO" id="GO:0046718">
    <property type="term" value="P:symbiont entry into host cell"/>
    <property type="evidence" value="ECO:0007669"/>
    <property type="project" value="InterPro"/>
</dbReference>
<evidence type="ECO:0000256" key="1">
    <source>
        <dbReference type="SAM" id="MobiDB-lite"/>
    </source>
</evidence>
<feature type="region of interest" description="Disordered" evidence="1">
    <location>
        <begin position="1"/>
        <end position="27"/>
    </location>
</feature>
<dbReference type="EMBL" id="BK014715">
    <property type="protein sequence ID" value="DAD69119.1"/>
    <property type="molecule type" value="Genomic_DNA"/>
</dbReference>
<accession>A0A8S5LGT9</accession>
<reference evidence="2" key="1">
    <citation type="journal article" date="2021" name="Proc. Natl. Acad. Sci. U.S.A.">
        <title>A Catalog of Tens of Thousands of Viruses from Human Metagenomes Reveals Hidden Associations with Chronic Diseases.</title>
        <authorList>
            <person name="Tisza M.J."/>
            <person name="Buck C.B."/>
        </authorList>
    </citation>
    <scope>NUCLEOTIDE SEQUENCE</scope>
    <source>
        <strain evidence="2">CtRD66</strain>
    </source>
</reference>
<organism evidence="2">
    <name type="scientific">Myoviridae sp. ctRD66</name>
    <dbReference type="NCBI Taxonomy" id="2823544"/>
    <lineage>
        <taxon>Viruses</taxon>
        <taxon>Duplodnaviria</taxon>
        <taxon>Heunggongvirae</taxon>
        <taxon>Uroviricota</taxon>
        <taxon>Caudoviricetes</taxon>
    </lineage>
</organism>
<evidence type="ECO:0000313" key="2">
    <source>
        <dbReference type="EMBL" id="DAD69119.1"/>
    </source>
</evidence>
<name>A0A8S5LGT9_9CAUD</name>
<dbReference type="InterPro" id="IPR005068">
    <property type="entry name" value="Phage_lambda_Stf-r2"/>
</dbReference>
<dbReference type="GO" id="GO:0019062">
    <property type="term" value="P:virion attachment to host cell"/>
    <property type="evidence" value="ECO:0007669"/>
    <property type="project" value="InterPro"/>
</dbReference>
<feature type="region of interest" description="Disordered" evidence="1">
    <location>
        <begin position="164"/>
        <end position="183"/>
    </location>
</feature>